<feature type="transmembrane region" description="Helical" evidence="1">
    <location>
        <begin position="135"/>
        <end position="157"/>
    </location>
</feature>
<feature type="transmembrane region" description="Helical" evidence="1">
    <location>
        <begin position="81"/>
        <end position="103"/>
    </location>
</feature>
<feature type="transmembrane region" description="Helical" evidence="1">
    <location>
        <begin position="43"/>
        <end position="75"/>
    </location>
</feature>
<evidence type="ECO:0008006" key="4">
    <source>
        <dbReference type="Google" id="ProtNLM"/>
    </source>
</evidence>
<gene>
    <name evidence="2" type="ORF">Fcan01_23320</name>
</gene>
<proteinExistence type="predicted"/>
<evidence type="ECO:0000313" key="3">
    <source>
        <dbReference type="Proteomes" id="UP000198287"/>
    </source>
</evidence>
<accession>A0A226D9N2</accession>
<evidence type="ECO:0000256" key="1">
    <source>
        <dbReference type="SAM" id="Phobius"/>
    </source>
</evidence>
<organism evidence="2 3">
    <name type="scientific">Folsomia candida</name>
    <name type="common">Springtail</name>
    <dbReference type="NCBI Taxonomy" id="158441"/>
    <lineage>
        <taxon>Eukaryota</taxon>
        <taxon>Metazoa</taxon>
        <taxon>Ecdysozoa</taxon>
        <taxon>Arthropoda</taxon>
        <taxon>Hexapoda</taxon>
        <taxon>Collembola</taxon>
        <taxon>Entomobryomorpha</taxon>
        <taxon>Isotomoidea</taxon>
        <taxon>Isotomidae</taxon>
        <taxon>Proisotominae</taxon>
        <taxon>Folsomia</taxon>
    </lineage>
</organism>
<keyword evidence="1" id="KW-1133">Transmembrane helix</keyword>
<feature type="transmembrane region" description="Helical" evidence="1">
    <location>
        <begin position="201"/>
        <end position="223"/>
    </location>
</feature>
<feature type="transmembrane region" description="Helical" evidence="1">
    <location>
        <begin position="291"/>
        <end position="314"/>
    </location>
</feature>
<sequence length="387" mass="44703">MVVTPLMWSSFDNYALYYSYLWKYPVEWDRIRRVVYNPPSRQLLPWAFVVLVFLICHALSSCLLVVGAQLFGLALVPLTELLITIALTIQIMFAIAMELVLVLESKTIIAAFNCLTKLEKRQALGDHQPQKYRDVLGICMNLCVFVFATIPYCHAIFSQYFGVDTLTVICTHVYPCQGRVRYLVYAMPVTYIIATIEQMRLFPLIMCICTIVVHIVLGILSHLRESRLRISMSRVKSMQCLRKYYYLQIILQTMYDLSAPVIAALMTIGLLLSVTFNFLCVKMRSVLPMPYYLVCFVAAGIILVLIQILLPLAINVYEDSEALMQIWKVALRYSCDRKYLRRRLRACKAVRFYAGLFKYNFFYISLSTKSTFWYAIVDYTITALLST</sequence>
<comment type="caution">
    <text evidence="2">The sequence shown here is derived from an EMBL/GenBank/DDBJ whole genome shotgun (WGS) entry which is preliminary data.</text>
</comment>
<evidence type="ECO:0000313" key="2">
    <source>
        <dbReference type="EMBL" id="OXA41919.1"/>
    </source>
</evidence>
<protein>
    <recommendedName>
        <fullName evidence="4">Odorant receptor</fullName>
    </recommendedName>
</protein>
<reference evidence="2 3" key="1">
    <citation type="submission" date="2015-12" db="EMBL/GenBank/DDBJ databases">
        <title>The genome of Folsomia candida.</title>
        <authorList>
            <person name="Faddeeva A."/>
            <person name="Derks M.F."/>
            <person name="Anvar Y."/>
            <person name="Smit S."/>
            <person name="Van Straalen N."/>
            <person name="Roelofs D."/>
        </authorList>
    </citation>
    <scope>NUCLEOTIDE SEQUENCE [LARGE SCALE GENOMIC DNA]</scope>
    <source>
        <strain evidence="2 3">VU population</strain>
        <tissue evidence="2">Whole body</tissue>
    </source>
</reference>
<dbReference type="AlphaFoldDB" id="A0A226D9N2"/>
<dbReference type="Proteomes" id="UP000198287">
    <property type="component" value="Unassembled WGS sequence"/>
</dbReference>
<name>A0A226D9N2_FOLCA</name>
<feature type="transmembrane region" description="Helical" evidence="1">
    <location>
        <begin position="244"/>
        <end position="271"/>
    </location>
</feature>
<keyword evidence="1" id="KW-0472">Membrane</keyword>
<keyword evidence="3" id="KW-1185">Reference proteome</keyword>
<dbReference type="EMBL" id="LNIX01000027">
    <property type="protein sequence ID" value="OXA41919.1"/>
    <property type="molecule type" value="Genomic_DNA"/>
</dbReference>
<keyword evidence="1" id="KW-0812">Transmembrane</keyword>